<evidence type="ECO:0000256" key="3">
    <source>
        <dbReference type="ARBA" id="ARBA00022764"/>
    </source>
</evidence>
<dbReference type="Pfam" id="PF25876">
    <property type="entry name" value="HH_MFP_RND"/>
    <property type="match status" value="1"/>
</dbReference>
<organism evidence="9 10">
    <name type="scientific">Brucella intermedia LMG 3301</name>
    <dbReference type="NCBI Taxonomy" id="641118"/>
    <lineage>
        <taxon>Bacteria</taxon>
        <taxon>Pseudomonadati</taxon>
        <taxon>Pseudomonadota</taxon>
        <taxon>Alphaproteobacteria</taxon>
        <taxon>Hyphomicrobiales</taxon>
        <taxon>Brucellaceae</taxon>
        <taxon>Brucella/Ochrobactrum group</taxon>
        <taxon>Brucella</taxon>
    </lineage>
</organism>
<protein>
    <submittedName>
        <fullName evidence="9">Efflux transporter, RND family, MFP subunit</fullName>
    </submittedName>
</protein>
<dbReference type="Gene3D" id="2.40.30.170">
    <property type="match status" value="1"/>
</dbReference>
<dbReference type="Pfam" id="PF25917">
    <property type="entry name" value="BSH_RND"/>
    <property type="match status" value="1"/>
</dbReference>
<comment type="similarity">
    <text evidence="2">Belongs to the membrane fusion protein (MFP) (TC 8.A.1) family.</text>
</comment>
<evidence type="ECO:0000259" key="6">
    <source>
        <dbReference type="Pfam" id="PF25917"/>
    </source>
</evidence>
<dbReference type="InterPro" id="IPR058624">
    <property type="entry name" value="MdtA-like_HH"/>
</dbReference>
<accession>C4WFW8</accession>
<dbReference type="GO" id="GO:0022857">
    <property type="term" value="F:transmembrane transporter activity"/>
    <property type="evidence" value="ECO:0007669"/>
    <property type="project" value="InterPro"/>
</dbReference>
<dbReference type="Proteomes" id="UP000004386">
    <property type="component" value="Unassembled WGS sequence"/>
</dbReference>
<dbReference type="HOGENOM" id="CLU_018816_2_1_5"/>
<dbReference type="GO" id="GO:0042597">
    <property type="term" value="C:periplasmic space"/>
    <property type="evidence" value="ECO:0007669"/>
    <property type="project" value="UniProtKB-SubCell"/>
</dbReference>
<gene>
    <name evidence="9" type="ORF">OINT_1000874</name>
</gene>
<dbReference type="Gene3D" id="2.40.420.20">
    <property type="match status" value="1"/>
</dbReference>
<dbReference type="InterPro" id="IPR058627">
    <property type="entry name" value="MdtA-like_C"/>
</dbReference>
<dbReference type="GO" id="GO:0046677">
    <property type="term" value="P:response to antibiotic"/>
    <property type="evidence" value="ECO:0007669"/>
    <property type="project" value="TreeGrafter"/>
</dbReference>
<feature type="domain" description="Multidrug resistance protein MdtA-like barrel-sandwich hybrid" evidence="6">
    <location>
        <begin position="78"/>
        <end position="208"/>
    </location>
</feature>
<feature type="coiled-coil region" evidence="4">
    <location>
        <begin position="118"/>
        <end position="183"/>
    </location>
</feature>
<dbReference type="Pfam" id="PF25967">
    <property type="entry name" value="RND-MFP_C"/>
    <property type="match status" value="1"/>
</dbReference>
<dbReference type="GO" id="GO:0015721">
    <property type="term" value="P:bile acid and bile salt transport"/>
    <property type="evidence" value="ECO:0007669"/>
    <property type="project" value="TreeGrafter"/>
</dbReference>
<name>C4WFW8_9HYPH</name>
<dbReference type="EMBL" id="ACQA01000001">
    <property type="protein sequence ID" value="EEQ95497.1"/>
    <property type="molecule type" value="Genomic_DNA"/>
</dbReference>
<feature type="domain" description="Multidrug resistance protein MdtA-like C-terminal permuted SH3" evidence="8">
    <location>
        <begin position="318"/>
        <end position="376"/>
    </location>
</feature>
<feature type="domain" description="Multidrug resistance protein MdtA-like beta-barrel" evidence="7">
    <location>
        <begin position="223"/>
        <end position="308"/>
    </location>
</feature>
<dbReference type="SUPFAM" id="SSF111369">
    <property type="entry name" value="HlyD-like secretion proteins"/>
    <property type="match status" value="1"/>
</dbReference>
<comment type="subcellular location">
    <subcellularLocation>
        <location evidence="1">Periplasm</location>
    </subcellularLocation>
</comment>
<sequence>MSDRPMPSRREDTQLKKSLVRRSVTAALVTMLWTLPVLPGLAQQPPAGGAPPVVVRKVELAPATAPFRFNGQVEAIEAVDIQARITGFLKEKAFEQGSAVKAGDLLFEIEPDQMQAAVMSAEAQVARAEAAQNAARQTLARTRTLANRNTVSQAALDDAQAAFDIATADVRNAEAALNNARLNLSYTQVRSPIDGTIGRSLFTVGNLVGPSMGSLARIVQLDPVRVVFSIPDRALIAIRQKEAGGGTVSPESFKVSLTLANGTQYGERGTIQFIDNEVSAQTGTVAVRALFANPNHILVPGQVVAVNLMDETAGELPVVPMASVLQDRQGKYVYVLNEGNTVSRRPIVTGTRIDNGWSVTDGLKAGETIVVEGLQRIADGQAVSPLDPIPGSAGVGQ</sequence>
<evidence type="ECO:0000259" key="7">
    <source>
        <dbReference type="Pfam" id="PF25944"/>
    </source>
</evidence>
<dbReference type="InterPro" id="IPR006143">
    <property type="entry name" value="RND_pump_MFP"/>
</dbReference>
<dbReference type="InterPro" id="IPR058626">
    <property type="entry name" value="MdtA-like_b-barrel"/>
</dbReference>
<feature type="domain" description="Multidrug resistance protein MdtA-like alpha-helical hairpin" evidence="5">
    <location>
        <begin position="118"/>
        <end position="187"/>
    </location>
</feature>
<evidence type="ECO:0000256" key="4">
    <source>
        <dbReference type="SAM" id="Coils"/>
    </source>
</evidence>
<dbReference type="GO" id="GO:0005886">
    <property type="term" value="C:plasma membrane"/>
    <property type="evidence" value="ECO:0007669"/>
    <property type="project" value="TreeGrafter"/>
</dbReference>
<dbReference type="Pfam" id="PF25944">
    <property type="entry name" value="Beta-barrel_RND"/>
    <property type="match status" value="1"/>
</dbReference>
<dbReference type="AlphaFoldDB" id="C4WFW8"/>
<keyword evidence="3" id="KW-0574">Periplasm</keyword>
<comment type="caution">
    <text evidence="9">The sequence shown here is derived from an EMBL/GenBank/DDBJ whole genome shotgun (WGS) entry which is preliminary data.</text>
</comment>
<evidence type="ECO:0000313" key="10">
    <source>
        <dbReference type="Proteomes" id="UP000004386"/>
    </source>
</evidence>
<evidence type="ECO:0000259" key="5">
    <source>
        <dbReference type="Pfam" id="PF25876"/>
    </source>
</evidence>
<evidence type="ECO:0000256" key="2">
    <source>
        <dbReference type="ARBA" id="ARBA00009477"/>
    </source>
</evidence>
<dbReference type="NCBIfam" id="TIGR01730">
    <property type="entry name" value="RND_mfp"/>
    <property type="match status" value="1"/>
</dbReference>
<dbReference type="Gene3D" id="1.10.287.470">
    <property type="entry name" value="Helix hairpin bin"/>
    <property type="match status" value="1"/>
</dbReference>
<dbReference type="FunFam" id="2.40.420.20:FF:000001">
    <property type="entry name" value="Efflux RND transporter periplasmic adaptor subunit"/>
    <property type="match status" value="1"/>
</dbReference>
<dbReference type="PANTHER" id="PTHR30158">
    <property type="entry name" value="ACRA/E-RELATED COMPONENT OF DRUG EFFLUX TRANSPORTER"/>
    <property type="match status" value="1"/>
</dbReference>
<evidence type="ECO:0000259" key="8">
    <source>
        <dbReference type="Pfam" id="PF25967"/>
    </source>
</evidence>
<dbReference type="PANTHER" id="PTHR30158:SF3">
    <property type="entry name" value="MULTIDRUG EFFLUX PUMP SUBUNIT ACRA-RELATED"/>
    <property type="match status" value="1"/>
</dbReference>
<evidence type="ECO:0000256" key="1">
    <source>
        <dbReference type="ARBA" id="ARBA00004418"/>
    </source>
</evidence>
<keyword evidence="4" id="KW-0175">Coiled coil</keyword>
<dbReference type="Gene3D" id="2.40.50.100">
    <property type="match status" value="1"/>
</dbReference>
<proteinExistence type="inferred from homology"/>
<dbReference type="InterPro" id="IPR058625">
    <property type="entry name" value="MdtA-like_BSH"/>
</dbReference>
<evidence type="ECO:0000313" key="9">
    <source>
        <dbReference type="EMBL" id="EEQ95497.1"/>
    </source>
</evidence>
<reference evidence="9 10" key="1">
    <citation type="submission" date="2009-05" db="EMBL/GenBank/DDBJ databases">
        <authorList>
            <person name="Setubal J.C."/>
            <person name="Boyle S."/>
            <person name="Crasta O.R."/>
            <person name="Gillespie J.J."/>
            <person name="Kenyon R.W."/>
            <person name="Lu J."/>
            <person name="Mane S."/>
            <person name="Nagrani S."/>
            <person name="Shallom J.M."/>
            <person name="Shallom S."/>
            <person name="Shukla M."/>
            <person name="Snyder E.E."/>
            <person name="Sobral B.W."/>
            <person name="Wattam A.R."/>
            <person name="Will R."/>
            <person name="Williams K."/>
            <person name="Yoo H."/>
            <person name="Munk C."/>
            <person name="Tapia R."/>
            <person name="Green L."/>
            <person name="Rogers Y."/>
            <person name="Detter J.C."/>
            <person name="Bruce D."/>
            <person name="Brettin T.S."/>
            <person name="Tsolis R."/>
        </authorList>
    </citation>
    <scope>NUCLEOTIDE SEQUENCE [LARGE SCALE GENOMIC DNA]</scope>
    <source>
        <strain evidence="9 10">LMG 3301</strain>
    </source>
</reference>